<feature type="transmembrane region" description="Helical" evidence="1">
    <location>
        <begin position="44"/>
        <end position="63"/>
    </location>
</feature>
<reference evidence="3" key="1">
    <citation type="submission" date="2016-10" db="EMBL/GenBank/DDBJ databases">
        <authorList>
            <person name="Varghese N."/>
            <person name="Submissions S."/>
        </authorList>
    </citation>
    <scope>NUCLEOTIDE SEQUENCE [LARGE SCALE GENOMIC DNA]</scope>
    <source>
        <strain evidence="3">S7</strain>
    </source>
</reference>
<dbReference type="Proteomes" id="UP000198892">
    <property type="component" value="Unassembled WGS sequence"/>
</dbReference>
<sequence length="67" mass="7387">MLDLSGIDTSIIDEMAWKLASLLLMMLLTGIIAAVFLRACKVPYGITRGISSIATLVAAYYWFQMLT</sequence>
<dbReference type="EMBL" id="FOXD01000010">
    <property type="protein sequence ID" value="SFP81975.1"/>
    <property type="molecule type" value="Genomic_DNA"/>
</dbReference>
<keyword evidence="3" id="KW-1185">Reference proteome</keyword>
<gene>
    <name evidence="2" type="ORF">SAMN05518683_110150</name>
</gene>
<keyword evidence="1" id="KW-0812">Transmembrane</keyword>
<keyword evidence="1" id="KW-0472">Membrane</keyword>
<dbReference type="AlphaFoldDB" id="A0A1I5TG26"/>
<protein>
    <submittedName>
        <fullName evidence="2">Uncharacterized protein</fullName>
    </submittedName>
</protein>
<keyword evidence="1" id="KW-1133">Transmembrane helix</keyword>
<evidence type="ECO:0000313" key="2">
    <source>
        <dbReference type="EMBL" id="SFP81975.1"/>
    </source>
</evidence>
<dbReference type="OrthoDB" id="9924529at2"/>
<accession>A0A1I5TG26</accession>
<feature type="transmembrane region" description="Helical" evidence="1">
    <location>
        <begin position="15"/>
        <end position="37"/>
    </location>
</feature>
<dbReference type="RefSeq" id="WP_093337329.1">
    <property type="nucleotide sequence ID" value="NZ_FOXD01000010.1"/>
</dbReference>
<proteinExistence type="predicted"/>
<evidence type="ECO:0000256" key="1">
    <source>
        <dbReference type="SAM" id="Phobius"/>
    </source>
</evidence>
<name>A0A1I5TG26_9BACI</name>
<evidence type="ECO:0000313" key="3">
    <source>
        <dbReference type="Proteomes" id="UP000198892"/>
    </source>
</evidence>
<organism evidence="2 3">
    <name type="scientific">Salibacterium halotolerans</name>
    <dbReference type="NCBI Taxonomy" id="1884432"/>
    <lineage>
        <taxon>Bacteria</taxon>
        <taxon>Bacillati</taxon>
        <taxon>Bacillota</taxon>
        <taxon>Bacilli</taxon>
        <taxon>Bacillales</taxon>
        <taxon>Bacillaceae</taxon>
    </lineage>
</organism>